<feature type="transmembrane region" description="Helical" evidence="8">
    <location>
        <begin position="66"/>
        <end position="85"/>
    </location>
</feature>
<feature type="transmembrane region" description="Helical" evidence="8">
    <location>
        <begin position="148"/>
        <end position="170"/>
    </location>
</feature>
<dbReference type="InterPro" id="IPR035906">
    <property type="entry name" value="MetI-like_sf"/>
</dbReference>
<dbReference type="OrthoDB" id="9808619at2"/>
<dbReference type="CDD" id="cd06261">
    <property type="entry name" value="TM_PBP2"/>
    <property type="match status" value="1"/>
</dbReference>
<keyword evidence="7 8" id="KW-0472">Membrane</keyword>
<feature type="transmembrane region" description="Helical" evidence="8">
    <location>
        <begin position="191"/>
        <end position="220"/>
    </location>
</feature>
<dbReference type="GO" id="GO:0055085">
    <property type="term" value="P:transmembrane transport"/>
    <property type="evidence" value="ECO:0007669"/>
    <property type="project" value="InterPro"/>
</dbReference>
<evidence type="ECO:0000313" key="11">
    <source>
        <dbReference type="Proteomes" id="UP000274909"/>
    </source>
</evidence>
<feature type="domain" description="ABC transmembrane type-1" evidence="9">
    <location>
        <begin position="62"/>
        <end position="268"/>
    </location>
</feature>
<sequence>MGRVLTIEGGGRRWWVSVGLLGLLFVLLALVVPLAIVVQRSLDAGFENFADALGSASFIRSLGNTAQLAISTTICSAVIGYPYAYAMARSGRTMSRILMTALMLSFWTSLLVRSYAWQVILNDTGLVNELLQAIGVIEEPLQLIRTPAATLIGMTHILVPFTILAIYAQLRGISPDLAMAARGLGATRTRAFWSVTFPLSMPGLAAGSLLVFVLTLGYYVTPQLLGGAGNPVIGQSIVEQTNTLLNTGVGSAMAVLLLVIVIVILGVAARFLGLGRVLGIATERSTR</sequence>
<dbReference type="PANTHER" id="PTHR42929">
    <property type="entry name" value="INNER MEMBRANE ABC TRANSPORTER PERMEASE PROTEIN YDCU-RELATED-RELATED"/>
    <property type="match status" value="1"/>
</dbReference>
<feature type="transmembrane region" description="Helical" evidence="8">
    <location>
        <begin position="14"/>
        <end position="38"/>
    </location>
</feature>
<comment type="caution">
    <text evidence="10">The sequence shown here is derived from an EMBL/GenBank/DDBJ whole genome shotgun (WGS) entry which is preliminary data.</text>
</comment>
<dbReference type="Gene3D" id="1.10.3720.10">
    <property type="entry name" value="MetI-like"/>
    <property type="match status" value="1"/>
</dbReference>
<evidence type="ECO:0000256" key="8">
    <source>
        <dbReference type="RuleBase" id="RU363032"/>
    </source>
</evidence>
<dbReference type="Pfam" id="PF00528">
    <property type="entry name" value="BPD_transp_1"/>
    <property type="match status" value="1"/>
</dbReference>
<keyword evidence="3 8" id="KW-0813">Transport</keyword>
<evidence type="ECO:0000256" key="3">
    <source>
        <dbReference type="ARBA" id="ARBA00022448"/>
    </source>
</evidence>
<evidence type="ECO:0000256" key="1">
    <source>
        <dbReference type="ARBA" id="ARBA00004651"/>
    </source>
</evidence>
<evidence type="ECO:0000259" key="9">
    <source>
        <dbReference type="PROSITE" id="PS50928"/>
    </source>
</evidence>
<comment type="subcellular location">
    <subcellularLocation>
        <location evidence="1 8">Cell membrane</location>
        <topology evidence="1 8">Multi-pass membrane protein</topology>
    </subcellularLocation>
</comment>
<dbReference type="SUPFAM" id="SSF161098">
    <property type="entry name" value="MetI-like"/>
    <property type="match status" value="1"/>
</dbReference>
<dbReference type="PROSITE" id="PS50928">
    <property type="entry name" value="ABC_TM1"/>
    <property type="match status" value="1"/>
</dbReference>
<organism evidence="10 11">
    <name type="scientific">Labedella endophytica</name>
    <dbReference type="NCBI Taxonomy" id="1523160"/>
    <lineage>
        <taxon>Bacteria</taxon>
        <taxon>Bacillati</taxon>
        <taxon>Actinomycetota</taxon>
        <taxon>Actinomycetes</taxon>
        <taxon>Micrococcales</taxon>
        <taxon>Microbacteriaceae</taxon>
        <taxon>Labedella</taxon>
    </lineage>
</organism>
<protein>
    <submittedName>
        <fullName evidence="10">ABC transporter permease</fullName>
    </submittedName>
</protein>
<feature type="transmembrane region" description="Helical" evidence="8">
    <location>
        <begin position="97"/>
        <end position="116"/>
    </location>
</feature>
<dbReference type="RefSeq" id="WP_127049614.1">
    <property type="nucleotide sequence ID" value="NZ_RZGZ01000002.1"/>
</dbReference>
<evidence type="ECO:0000256" key="5">
    <source>
        <dbReference type="ARBA" id="ARBA00022692"/>
    </source>
</evidence>
<dbReference type="GO" id="GO:0005886">
    <property type="term" value="C:plasma membrane"/>
    <property type="evidence" value="ECO:0007669"/>
    <property type="project" value="UniProtKB-SubCell"/>
</dbReference>
<keyword evidence="11" id="KW-1185">Reference proteome</keyword>
<accession>A0A433JUA2</accession>
<evidence type="ECO:0000256" key="2">
    <source>
        <dbReference type="ARBA" id="ARBA00007069"/>
    </source>
</evidence>
<dbReference type="InterPro" id="IPR000515">
    <property type="entry name" value="MetI-like"/>
</dbReference>
<dbReference type="PANTHER" id="PTHR42929:SF1">
    <property type="entry name" value="INNER MEMBRANE ABC TRANSPORTER PERMEASE PROTEIN YDCU-RELATED"/>
    <property type="match status" value="1"/>
</dbReference>
<name>A0A433JUA2_9MICO</name>
<evidence type="ECO:0000256" key="6">
    <source>
        <dbReference type="ARBA" id="ARBA00022989"/>
    </source>
</evidence>
<reference evidence="10 11" key="1">
    <citation type="submission" date="2018-12" db="EMBL/GenBank/DDBJ databases">
        <authorList>
            <person name="Li F."/>
        </authorList>
    </citation>
    <scope>NUCLEOTIDE SEQUENCE [LARGE SCALE GENOMIC DNA]</scope>
    <source>
        <strain evidence="10 11">EGI 6500705</strain>
    </source>
</reference>
<dbReference type="Proteomes" id="UP000274909">
    <property type="component" value="Unassembled WGS sequence"/>
</dbReference>
<keyword evidence="4" id="KW-1003">Cell membrane</keyword>
<dbReference type="EMBL" id="RZGZ01000002">
    <property type="protein sequence ID" value="RUR01759.1"/>
    <property type="molecule type" value="Genomic_DNA"/>
</dbReference>
<evidence type="ECO:0000256" key="4">
    <source>
        <dbReference type="ARBA" id="ARBA00022475"/>
    </source>
</evidence>
<gene>
    <name evidence="10" type="ORF">ELQ94_09895</name>
</gene>
<comment type="similarity">
    <text evidence="2">Belongs to the binding-protein-dependent transport system permease family. CysTW subfamily.</text>
</comment>
<proteinExistence type="inferred from homology"/>
<evidence type="ECO:0000256" key="7">
    <source>
        <dbReference type="ARBA" id="ARBA00023136"/>
    </source>
</evidence>
<evidence type="ECO:0000313" key="10">
    <source>
        <dbReference type="EMBL" id="RUR01759.1"/>
    </source>
</evidence>
<feature type="transmembrane region" description="Helical" evidence="8">
    <location>
        <begin position="252"/>
        <end position="272"/>
    </location>
</feature>
<dbReference type="AlphaFoldDB" id="A0A433JUA2"/>
<keyword evidence="6 8" id="KW-1133">Transmembrane helix</keyword>
<keyword evidence="5 8" id="KW-0812">Transmembrane</keyword>